<dbReference type="PANTHER" id="PTHR43877">
    <property type="entry name" value="AMINOALKYLPHOSPHONATE N-ACETYLTRANSFERASE-RELATED-RELATED"/>
    <property type="match status" value="1"/>
</dbReference>
<dbReference type="Proteomes" id="UP000273159">
    <property type="component" value="Unassembled WGS sequence"/>
</dbReference>
<dbReference type="InterPro" id="IPR050832">
    <property type="entry name" value="Bact_Acetyltransf"/>
</dbReference>
<dbReference type="GO" id="GO:0016747">
    <property type="term" value="F:acyltransferase activity, transferring groups other than amino-acyl groups"/>
    <property type="evidence" value="ECO:0007669"/>
    <property type="project" value="InterPro"/>
</dbReference>
<sequence length="186" mass="20377">MQESPWNAGSVTTKRASSGTPPFLMTADVGNGTFRLRPASRRDLLAIVHLLADDSMGAARESDLDMEPYERAFEAIDADPRHLLVVGELVRQGSADTPVVSTFQISFLPGISRQGAWRSQIEGVRVAASVRGQGLGNLMIQWAIDESRRRGCSLMQLTTHKSRTAAHRFYGRLGFTADHVGMKLPL</sequence>
<evidence type="ECO:0000256" key="2">
    <source>
        <dbReference type="ARBA" id="ARBA00023315"/>
    </source>
</evidence>
<evidence type="ECO:0000256" key="1">
    <source>
        <dbReference type="ARBA" id="ARBA00022679"/>
    </source>
</evidence>
<dbReference type="AlphaFoldDB" id="A0A3B0FD46"/>
<dbReference type="Pfam" id="PF00583">
    <property type="entry name" value="Acetyltransf_1"/>
    <property type="match status" value="1"/>
</dbReference>
<dbReference type="SUPFAM" id="SSF55729">
    <property type="entry name" value="Acyl-CoA N-acyltransferases (Nat)"/>
    <property type="match status" value="1"/>
</dbReference>
<comment type="caution">
    <text evidence="5">The sequence shown here is derived from an EMBL/GenBank/DDBJ whole genome shotgun (WGS) entry which is preliminary data.</text>
</comment>
<proteinExistence type="predicted"/>
<dbReference type="PROSITE" id="PS51186">
    <property type="entry name" value="GNAT"/>
    <property type="match status" value="1"/>
</dbReference>
<feature type="region of interest" description="Disordered" evidence="3">
    <location>
        <begin position="1"/>
        <end position="24"/>
    </location>
</feature>
<dbReference type="InterPro" id="IPR000182">
    <property type="entry name" value="GNAT_dom"/>
</dbReference>
<protein>
    <submittedName>
        <fullName evidence="5">GNAT family N-acetyltransferase</fullName>
    </submittedName>
</protein>
<accession>A0A3B0FD46</accession>
<evidence type="ECO:0000256" key="3">
    <source>
        <dbReference type="SAM" id="MobiDB-lite"/>
    </source>
</evidence>
<gene>
    <name evidence="5" type="ORF">D7Z96_12805</name>
</gene>
<keyword evidence="1 5" id="KW-0808">Transferase</keyword>
<evidence type="ECO:0000259" key="4">
    <source>
        <dbReference type="PROSITE" id="PS51186"/>
    </source>
</evidence>
<dbReference type="EMBL" id="RBNH01000011">
    <property type="protein sequence ID" value="RKO22844.1"/>
    <property type="molecule type" value="Genomic_DNA"/>
</dbReference>
<dbReference type="CDD" id="cd04301">
    <property type="entry name" value="NAT_SF"/>
    <property type="match status" value="1"/>
</dbReference>
<dbReference type="Gene3D" id="3.40.630.30">
    <property type="match status" value="1"/>
</dbReference>
<keyword evidence="2" id="KW-0012">Acyltransferase</keyword>
<reference evidence="6" key="2">
    <citation type="submission" date="2018-10" db="EMBL/GenBank/DDBJ databases">
        <authorList>
            <person name="Wang Y."/>
            <person name="Wang J."/>
            <person name="Yang X."/>
            <person name="Wang Z."/>
            <person name="Huang Y."/>
        </authorList>
    </citation>
    <scope>NUCLEOTIDE SEQUENCE [LARGE SCALE GENOMIC DNA]</scope>
    <source>
        <strain evidence="6">J015</strain>
    </source>
</reference>
<feature type="domain" description="N-acetyltransferase" evidence="4">
    <location>
        <begin position="34"/>
        <end position="186"/>
    </location>
</feature>
<dbReference type="PANTHER" id="PTHR43877:SF2">
    <property type="entry name" value="AMINOALKYLPHOSPHONATE N-ACETYLTRANSFERASE-RELATED"/>
    <property type="match status" value="1"/>
</dbReference>
<dbReference type="InterPro" id="IPR016181">
    <property type="entry name" value="Acyl_CoA_acyltransferase"/>
</dbReference>
<evidence type="ECO:0000313" key="5">
    <source>
        <dbReference type="EMBL" id="RKO22844.1"/>
    </source>
</evidence>
<evidence type="ECO:0000313" key="6">
    <source>
        <dbReference type="Proteomes" id="UP000273159"/>
    </source>
</evidence>
<organism evidence="5 6">
    <name type="scientific">Pseudarthrobacter phenanthrenivorans</name>
    <name type="common">Arthrobacter phenanthrenivorans</name>
    <dbReference type="NCBI Taxonomy" id="361575"/>
    <lineage>
        <taxon>Bacteria</taxon>
        <taxon>Bacillati</taxon>
        <taxon>Actinomycetota</taxon>
        <taxon>Actinomycetes</taxon>
        <taxon>Micrococcales</taxon>
        <taxon>Micrococcaceae</taxon>
        <taxon>Pseudarthrobacter</taxon>
    </lineage>
</organism>
<reference evidence="5 6" key="1">
    <citation type="submission" date="2018-10" db="EMBL/GenBank/DDBJ databases">
        <title>Genome-guide identification and characterization of bacteria that degrade polycyclic aromatic hydrocarbons and resist hexavalent chromium simultaneously.</title>
        <authorList>
            <person name="Feng H."/>
        </authorList>
    </citation>
    <scope>NUCLEOTIDE SEQUENCE [LARGE SCALE GENOMIC DNA]</scope>
    <source>
        <strain evidence="5 6">J015</strain>
    </source>
</reference>
<feature type="compositionally biased region" description="Polar residues" evidence="3">
    <location>
        <begin position="1"/>
        <end position="20"/>
    </location>
</feature>
<name>A0A3B0FD46_PSEPS</name>